<evidence type="ECO:0000256" key="10">
    <source>
        <dbReference type="ARBA" id="ARBA00023075"/>
    </source>
</evidence>
<keyword evidence="15" id="KW-1185">Reference proteome</keyword>
<protein>
    <submittedName>
        <fullName evidence="14">Ech hydrogenase subunit F</fullName>
    </submittedName>
</protein>
<dbReference type="GO" id="GO:0048038">
    <property type="term" value="F:quinone binding"/>
    <property type="evidence" value="ECO:0007669"/>
    <property type="project" value="UniProtKB-KW"/>
</dbReference>
<evidence type="ECO:0000256" key="2">
    <source>
        <dbReference type="ARBA" id="ARBA00022485"/>
    </source>
</evidence>
<dbReference type="PROSITE" id="PS51379">
    <property type="entry name" value="4FE4S_FER_2"/>
    <property type="match status" value="2"/>
</dbReference>
<dbReference type="OrthoDB" id="9808559at2"/>
<name>A0A1T4WDX2_9BACT</name>
<evidence type="ECO:0000256" key="9">
    <source>
        <dbReference type="ARBA" id="ARBA00023027"/>
    </source>
</evidence>
<evidence type="ECO:0000259" key="13">
    <source>
        <dbReference type="PROSITE" id="PS51379"/>
    </source>
</evidence>
<keyword evidence="6" id="KW-1278">Translocase</keyword>
<dbReference type="InterPro" id="IPR017896">
    <property type="entry name" value="4Fe4S_Fe-S-bd"/>
</dbReference>
<evidence type="ECO:0000256" key="1">
    <source>
        <dbReference type="ARBA" id="ARBA00022475"/>
    </source>
</evidence>
<feature type="region of interest" description="Disordered" evidence="12">
    <location>
        <begin position="89"/>
        <end position="149"/>
    </location>
</feature>
<feature type="domain" description="4Fe-4S ferredoxin-type" evidence="13">
    <location>
        <begin position="65"/>
        <end position="94"/>
    </location>
</feature>
<dbReference type="RefSeq" id="WP_078685380.1">
    <property type="nucleotide sequence ID" value="NZ_FUYA01000006.1"/>
</dbReference>
<evidence type="ECO:0000256" key="6">
    <source>
        <dbReference type="ARBA" id="ARBA00022967"/>
    </source>
</evidence>
<dbReference type="GO" id="GO:0046872">
    <property type="term" value="F:metal ion binding"/>
    <property type="evidence" value="ECO:0007669"/>
    <property type="project" value="UniProtKB-KW"/>
</dbReference>
<dbReference type="AlphaFoldDB" id="A0A1T4WDX2"/>
<dbReference type="PROSITE" id="PS00198">
    <property type="entry name" value="4FE4S_FER_1"/>
    <property type="match status" value="2"/>
</dbReference>
<evidence type="ECO:0000256" key="11">
    <source>
        <dbReference type="ARBA" id="ARBA00023136"/>
    </source>
</evidence>
<keyword evidence="11" id="KW-0472">Membrane</keyword>
<keyword evidence="8" id="KW-0411">Iron-sulfur</keyword>
<keyword evidence="9" id="KW-0520">NAD</keyword>
<keyword evidence="1" id="KW-1003">Cell membrane</keyword>
<evidence type="ECO:0000256" key="7">
    <source>
        <dbReference type="ARBA" id="ARBA00023004"/>
    </source>
</evidence>
<evidence type="ECO:0000256" key="3">
    <source>
        <dbReference type="ARBA" id="ARBA00022719"/>
    </source>
</evidence>
<dbReference type="PANTHER" id="PTHR10849">
    <property type="entry name" value="NADH DEHYDROGENASE UBIQUINONE IRON-SULFUR PROTEIN 8, MITOCHONDRIAL"/>
    <property type="match status" value="1"/>
</dbReference>
<gene>
    <name evidence="14" type="ORF">SAMN02745702_02101</name>
</gene>
<evidence type="ECO:0000256" key="12">
    <source>
        <dbReference type="SAM" id="MobiDB-lite"/>
    </source>
</evidence>
<proteinExistence type="predicted"/>
<dbReference type="GO" id="GO:0016651">
    <property type="term" value="F:oxidoreductase activity, acting on NAD(P)H"/>
    <property type="evidence" value="ECO:0007669"/>
    <property type="project" value="InterPro"/>
</dbReference>
<dbReference type="Gene3D" id="3.30.70.3270">
    <property type="match status" value="1"/>
</dbReference>
<keyword evidence="4" id="KW-0479">Metal-binding</keyword>
<feature type="domain" description="4Fe-4S ferredoxin-type" evidence="13">
    <location>
        <begin position="34"/>
        <end position="63"/>
    </location>
</feature>
<feature type="compositionally biased region" description="Basic and acidic residues" evidence="12">
    <location>
        <begin position="91"/>
        <end position="100"/>
    </location>
</feature>
<dbReference type="SUPFAM" id="SSF54862">
    <property type="entry name" value="4Fe-4S ferredoxins"/>
    <property type="match status" value="1"/>
</dbReference>
<evidence type="ECO:0000256" key="5">
    <source>
        <dbReference type="ARBA" id="ARBA00022737"/>
    </source>
</evidence>
<keyword evidence="3" id="KW-0874">Quinone</keyword>
<organism evidence="14 15">
    <name type="scientific">Desulfobaculum bizertense DSM 18034</name>
    <dbReference type="NCBI Taxonomy" id="1121442"/>
    <lineage>
        <taxon>Bacteria</taxon>
        <taxon>Pseudomonadati</taxon>
        <taxon>Thermodesulfobacteriota</taxon>
        <taxon>Desulfovibrionia</taxon>
        <taxon>Desulfovibrionales</taxon>
        <taxon>Desulfovibrionaceae</taxon>
        <taxon>Desulfobaculum</taxon>
    </lineage>
</organism>
<dbReference type="GO" id="GO:0016020">
    <property type="term" value="C:membrane"/>
    <property type="evidence" value="ECO:0007669"/>
    <property type="project" value="InterPro"/>
</dbReference>
<evidence type="ECO:0000313" key="15">
    <source>
        <dbReference type="Proteomes" id="UP000189733"/>
    </source>
</evidence>
<keyword evidence="2" id="KW-0004">4Fe-4S</keyword>
<accession>A0A1T4WDX2</accession>
<reference evidence="14 15" key="1">
    <citation type="submission" date="2017-02" db="EMBL/GenBank/DDBJ databases">
        <authorList>
            <person name="Peterson S.W."/>
        </authorList>
    </citation>
    <scope>NUCLEOTIDE SEQUENCE [LARGE SCALE GENOMIC DNA]</scope>
    <source>
        <strain evidence="14 15">DSM 18034</strain>
    </source>
</reference>
<dbReference type="InterPro" id="IPR017900">
    <property type="entry name" value="4Fe4S_Fe_S_CS"/>
</dbReference>
<dbReference type="PANTHER" id="PTHR10849:SF24">
    <property type="entry name" value="NADH-QUINONE OXIDOREDUCTASE SUBUNIT I 2"/>
    <property type="match status" value="1"/>
</dbReference>
<dbReference type="Pfam" id="PF12838">
    <property type="entry name" value="Fer4_7"/>
    <property type="match status" value="1"/>
</dbReference>
<dbReference type="GO" id="GO:0051539">
    <property type="term" value="F:4 iron, 4 sulfur cluster binding"/>
    <property type="evidence" value="ECO:0007669"/>
    <property type="project" value="UniProtKB-KW"/>
</dbReference>
<dbReference type="InterPro" id="IPR010226">
    <property type="entry name" value="NADH_quinone_OxRdtase_chainI"/>
</dbReference>
<sequence>MLTLTPTALKNLFSKKATRLYPFEVRGNFDMYRGTLNNDIDSCIFCGMCARKCPSQCITVDRKKGTWELDPFACILCGVCVDNCPPSSLSMDKEHRKPLSERGTLLLTGTPPKPKKKAAPSGETAPKAEKKAAPKAKKSAPKAPKSTKE</sequence>
<dbReference type="STRING" id="1121442.SAMN02745702_02101"/>
<dbReference type="EMBL" id="FUYA01000006">
    <property type="protein sequence ID" value="SKA75115.1"/>
    <property type="molecule type" value="Genomic_DNA"/>
</dbReference>
<evidence type="ECO:0000313" key="14">
    <source>
        <dbReference type="EMBL" id="SKA75115.1"/>
    </source>
</evidence>
<evidence type="ECO:0000256" key="8">
    <source>
        <dbReference type="ARBA" id="ARBA00023014"/>
    </source>
</evidence>
<keyword evidence="5" id="KW-0677">Repeat</keyword>
<keyword evidence="7" id="KW-0408">Iron</keyword>
<evidence type="ECO:0000256" key="4">
    <source>
        <dbReference type="ARBA" id="ARBA00022723"/>
    </source>
</evidence>
<dbReference type="Proteomes" id="UP000189733">
    <property type="component" value="Unassembled WGS sequence"/>
</dbReference>
<keyword evidence="10" id="KW-0830">Ubiquinone</keyword>